<feature type="transmembrane region" description="Helical" evidence="1">
    <location>
        <begin position="649"/>
        <end position="669"/>
    </location>
</feature>
<protein>
    <submittedName>
        <fullName evidence="2">Uncharacterized protein</fullName>
    </submittedName>
</protein>
<name>A0A9C7Q231_9RHOD</name>
<keyword evidence="3" id="KW-1185">Reference proteome</keyword>
<feature type="transmembrane region" description="Helical" evidence="1">
    <location>
        <begin position="104"/>
        <end position="125"/>
    </location>
</feature>
<dbReference type="SUPFAM" id="SSF81665">
    <property type="entry name" value="Calcium ATPase, transmembrane domain M"/>
    <property type="match status" value="1"/>
</dbReference>
<evidence type="ECO:0000256" key="1">
    <source>
        <dbReference type="SAM" id="Phobius"/>
    </source>
</evidence>
<keyword evidence="1" id="KW-0812">Transmembrane</keyword>
<dbReference type="InterPro" id="IPR023298">
    <property type="entry name" value="ATPase_P-typ_TM_dom_sf"/>
</dbReference>
<dbReference type="SUPFAM" id="SSF81653">
    <property type="entry name" value="Calcium ATPase, transduction domain A"/>
    <property type="match status" value="1"/>
</dbReference>
<keyword evidence="1" id="KW-0472">Membrane</keyword>
<feature type="transmembrane region" description="Helical" evidence="1">
    <location>
        <begin position="65"/>
        <end position="92"/>
    </location>
</feature>
<evidence type="ECO:0000313" key="3">
    <source>
        <dbReference type="Proteomes" id="UP001061958"/>
    </source>
</evidence>
<feature type="transmembrane region" description="Helical" evidence="1">
    <location>
        <begin position="720"/>
        <end position="742"/>
    </location>
</feature>
<accession>A0A9C7Q231</accession>
<feature type="transmembrane region" description="Helical" evidence="1">
    <location>
        <begin position="285"/>
        <end position="312"/>
    </location>
</feature>
<comment type="caution">
    <text evidence="2">The sequence shown here is derived from an EMBL/GenBank/DDBJ whole genome shotgun (WGS) entry which is preliminary data.</text>
</comment>
<reference evidence="2" key="2">
    <citation type="submission" date="2022-01" db="EMBL/GenBank/DDBJ databases">
        <authorList>
            <person name="Hirooka S."/>
            <person name="Miyagishima S.Y."/>
        </authorList>
    </citation>
    <scope>NUCLEOTIDE SEQUENCE</scope>
    <source>
        <strain evidence="2">NBRC 102759</strain>
    </source>
</reference>
<feature type="transmembrane region" description="Helical" evidence="1">
    <location>
        <begin position="253"/>
        <end position="273"/>
    </location>
</feature>
<dbReference type="InterPro" id="IPR008250">
    <property type="entry name" value="ATPase_P-typ_transduc_dom_A_sf"/>
</dbReference>
<dbReference type="EMBL" id="BQMJ01000057">
    <property type="protein sequence ID" value="GJQ14630.1"/>
    <property type="molecule type" value="Genomic_DNA"/>
</dbReference>
<sequence>MEETSFRFESCVCEDDFEGKGNKEQELVNLNEKRCYCGGLTEEQVKTLQNVREVNKKQRRIHKNVAVLLFHAFWNFTSWLVELSCICSISINKHQVAPPSWQEFIIIFVAFLLLIGFSYVAELFFGKLWPTMNLDWCIDAIRNAGWICVDEETLVPGDVICLRKGDIFPAEILVLRSKNAILCNILADRRVEIFTTSSHRHIATGTIVLSGEVTGCISSLPVKEDKGDHTDSFHCDLNGFHSVTSSLFVPLEVSLLCFAAIFAVLEIIIMFSVQHRTHETVVLDVLILLVIGTPWYLFFFVAIAVIFCAYQFSTCNAPVVKRVSSIVELSNIDKILFGIERILTCDNPPYVESEVFTMEPYTKEQVLSVYRKTVYPETVTEEDGCRIVLCERPGYQNIIITDVSGHQYSYFVGHVSAILSLCALSEAEKAFIESGMKRLAERRLYPYAVAERRNFGQETPSSSHIEGDFVSPLDVPKNHLLVFMGLVPLDYCPSEESKRLVESLKSLNISVMVTGYSQRYLLEKMCDDFGLESNEAIFDAPLYPSNALLNADSLESMSNDESDIQAAVHDELMESLDAPTLKRTAVVCCTYDHILLTSRGTLSISHPKAVAAVKLTSQVLAKENNDVQLPWLISLCRYTTKLIKDYSQAACIFAAYFSIMSAILTYGWAFDYSLFVAVIVLFCFLGETLCICGVEIWSLYKQGNVTDRIPKPVALDFYDLFLRSILLGLYGALSSIIFYFLIHNTNVWSDSFHLSSLSLPQVDSVAYVFHRNQQKSAMLIQSGVFSLSLVYFIRTDIWKVSYGYLSLLLGVLFVLPVTFIGVYANWSFAHIASVGWAWFLAIFIYDIIWLIPFELWKRISYRLSKYRGLENVVNWVYMQWQNGKQRLNLLIQRLE</sequence>
<dbReference type="OrthoDB" id="7158at2759"/>
<feature type="transmembrane region" description="Helical" evidence="1">
    <location>
        <begin position="776"/>
        <end position="793"/>
    </location>
</feature>
<dbReference type="Gene3D" id="1.20.1110.10">
    <property type="entry name" value="Calcium-transporting ATPase, transmembrane domain"/>
    <property type="match status" value="2"/>
</dbReference>
<organism evidence="2 3">
    <name type="scientific">Galdieria partita</name>
    <dbReference type="NCBI Taxonomy" id="83374"/>
    <lineage>
        <taxon>Eukaryota</taxon>
        <taxon>Rhodophyta</taxon>
        <taxon>Bangiophyceae</taxon>
        <taxon>Galdieriales</taxon>
        <taxon>Galdieriaceae</taxon>
        <taxon>Galdieria</taxon>
    </lineage>
</organism>
<reference evidence="2" key="1">
    <citation type="journal article" date="2022" name="Proc. Natl. Acad. Sci. U.S.A.">
        <title>Life cycle and functional genomics of the unicellular red alga Galdieria for elucidating algal and plant evolution and industrial use.</title>
        <authorList>
            <person name="Hirooka S."/>
            <person name="Itabashi T."/>
            <person name="Ichinose T.M."/>
            <person name="Onuma R."/>
            <person name="Fujiwara T."/>
            <person name="Yamashita S."/>
            <person name="Jong L.W."/>
            <person name="Tomita R."/>
            <person name="Iwane A.H."/>
            <person name="Miyagishima S.Y."/>
        </authorList>
    </citation>
    <scope>NUCLEOTIDE SEQUENCE</scope>
    <source>
        <strain evidence="2">NBRC 102759</strain>
    </source>
</reference>
<feature type="transmembrane region" description="Helical" evidence="1">
    <location>
        <begin position="805"/>
        <end position="824"/>
    </location>
</feature>
<dbReference type="Proteomes" id="UP001061958">
    <property type="component" value="Unassembled WGS sequence"/>
</dbReference>
<feature type="transmembrane region" description="Helical" evidence="1">
    <location>
        <begin position="675"/>
        <end position="700"/>
    </location>
</feature>
<proteinExistence type="predicted"/>
<keyword evidence="1" id="KW-1133">Transmembrane helix</keyword>
<gene>
    <name evidence="2" type="ORF">GpartN1_g6421.t1</name>
</gene>
<dbReference type="PANTHER" id="PTHR42861">
    <property type="entry name" value="CALCIUM-TRANSPORTING ATPASE"/>
    <property type="match status" value="1"/>
</dbReference>
<feature type="transmembrane region" description="Helical" evidence="1">
    <location>
        <begin position="836"/>
        <end position="856"/>
    </location>
</feature>
<evidence type="ECO:0000313" key="2">
    <source>
        <dbReference type="EMBL" id="GJQ14630.1"/>
    </source>
</evidence>
<dbReference type="AlphaFoldDB" id="A0A9C7Q231"/>
<dbReference type="Gene3D" id="2.70.150.10">
    <property type="entry name" value="Calcium-transporting ATPase, cytoplasmic transduction domain A"/>
    <property type="match status" value="1"/>
</dbReference>